<dbReference type="Pfam" id="PF00150">
    <property type="entry name" value="Cellulase"/>
    <property type="match status" value="1"/>
</dbReference>
<dbReference type="PANTHER" id="PTHR35923:SF2">
    <property type="entry name" value="ENDOGLUCANASE"/>
    <property type="match status" value="1"/>
</dbReference>
<keyword evidence="7" id="KW-0624">Polysaccharide degradation</keyword>
<name>A0ABX0XZ63_9ACTN</name>
<evidence type="ECO:0000256" key="1">
    <source>
        <dbReference type="ARBA" id="ARBA00000966"/>
    </source>
</evidence>
<organism evidence="11 12">
    <name type="scientific">Planosporangium thailandense</name>
    <dbReference type="NCBI Taxonomy" id="765197"/>
    <lineage>
        <taxon>Bacteria</taxon>
        <taxon>Bacillati</taxon>
        <taxon>Actinomycetota</taxon>
        <taxon>Actinomycetes</taxon>
        <taxon>Micromonosporales</taxon>
        <taxon>Micromonosporaceae</taxon>
        <taxon>Planosporangium</taxon>
    </lineage>
</organism>
<dbReference type="EMBL" id="JAATVY010000006">
    <property type="protein sequence ID" value="NJC70493.1"/>
    <property type="molecule type" value="Genomic_DNA"/>
</dbReference>
<proteinExistence type="inferred from homology"/>
<dbReference type="PANTHER" id="PTHR35923">
    <property type="entry name" value="MAJOR EXTRACELLULAR ENDOGLUCANASE"/>
    <property type="match status" value="1"/>
</dbReference>
<keyword evidence="6 8" id="KW-0326">Glycosidase</keyword>
<keyword evidence="9" id="KW-1133">Transmembrane helix</keyword>
<evidence type="ECO:0000256" key="5">
    <source>
        <dbReference type="ARBA" id="ARBA00023277"/>
    </source>
</evidence>
<evidence type="ECO:0000256" key="7">
    <source>
        <dbReference type="ARBA" id="ARBA00023326"/>
    </source>
</evidence>
<dbReference type="GO" id="GO:0016787">
    <property type="term" value="F:hydrolase activity"/>
    <property type="evidence" value="ECO:0007669"/>
    <property type="project" value="UniProtKB-KW"/>
</dbReference>
<evidence type="ECO:0000256" key="4">
    <source>
        <dbReference type="ARBA" id="ARBA00023001"/>
    </source>
</evidence>
<evidence type="ECO:0000256" key="6">
    <source>
        <dbReference type="ARBA" id="ARBA00023295"/>
    </source>
</evidence>
<evidence type="ECO:0000256" key="8">
    <source>
        <dbReference type="RuleBase" id="RU361153"/>
    </source>
</evidence>
<feature type="transmembrane region" description="Helical" evidence="9">
    <location>
        <begin position="22"/>
        <end position="41"/>
    </location>
</feature>
<evidence type="ECO:0000259" key="10">
    <source>
        <dbReference type="Pfam" id="PF00150"/>
    </source>
</evidence>
<keyword evidence="9" id="KW-0812">Transmembrane</keyword>
<keyword evidence="3 8" id="KW-0378">Hydrolase</keyword>
<dbReference type="Gene3D" id="3.20.20.80">
    <property type="entry name" value="Glycosidases"/>
    <property type="match status" value="1"/>
</dbReference>
<evidence type="ECO:0000313" key="11">
    <source>
        <dbReference type="EMBL" id="NJC70493.1"/>
    </source>
</evidence>
<dbReference type="InterPro" id="IPR017853">
    <property type="entry name" value="GH"/>
</dbReference>
<dbReference type="SUPFAM" id="SSF51445">
    <property type="entry name" value="(Trans)glycosidases"/>
    <property type="match status" value="1"/>
</dbReference>
<evidence type="ECO:0000256" key="3">
    <source>
        <dbReference type="ARBA" id="ARBA00022801"/>
    </source>
</evidence>
<keyword evidence="9" id="KW-0472">Membrane</keyword>
<dbReference type="InterPro" id="IPR018087">
    <property type="entry name" value="Glyco_hydro_5_CS"/>
</dbReference>
<dbReference type="EC" id="3.2.1.4" evidence="2"/>
<protein>
    <recommendedName>
        <fullName evidence="2">cellulase</fullName>
        <ecNumber evidence="2">3.2.1.4</ecNumber>
    </recommendedName>
</protein>
<keyword evidence="5" id="KW-0119">Carbohydrate metabolism</keyword>
<evidence type="ECO:0000313" key="12">
    <source>
        <dbReference type="Proteomes" id="UP000722989"/>
    </source>
</evidence>
<feature type="domain" description="Glycoside hydrolase family 5" evidence="10">
    <location>
        <begin position="80"/>
        <end position="384"/>
    </location>
</feature>
<comment type="caution">
    <text evidence="11">The sequence shown here is derived from an EMBL/GenBank/DDBJ whole genome shotgun (WGS) entry which is preliminary data.</text>
</comment>
<reference evidence="11 12" key="1">
    <citation type="submission" date="2020-03" db="EMBL/GenBank/DDBJ databases">
        <title>WGS of the type strain of Planosporangium spp.</title>
        <authorList>
            <person name="Thawai C."/>
        </authorList>
    </citation>
    <scope>NUCLEOTIDE SEQUENCE [LARGE SCALE GENOMIC DNA]</scope>
    <source>
        <strain evidence="11 12">TBRC 5610</strain>
    </source>
</reference>
<evidence type="ECO:0000256" key="9">
    <source>
        <dbReference type="SAM" id="Phobius"/>
    </source>
</evidence>
<accession>A0ABX0XZ63</accession>
<sequence>MGPSWLPKTIERLTSRLRVRKPVLYTSVLATLLAIAAAFSIPTFTAGKTVTGTGTGDARPQAVGNGIVAPLHAQGGKLVDARGKVVQLTGINWFGMETGTFAPHGLWSRNWQQMLDQIAAQGFNTLRLPYSNELFLPGSKPNGIDFHQNPDLQGLTGQQIMDKIVSGATSRGMMVFLDQHRPDQYGQSALWYSDKVSEETWLKDWTNLAARYKNNPLVIGADLHNEPRGEATWGDGNEKTDWRLAAERAGNAILKVNPNWLIIVEGVENYKNKGYWWGGNLQGAMEYPVRLSDPSKLVYSAHDYGPGVYNQNWFTDKDFPKNMPAIWDQMWGNLAKSGKAPVIMGEFGGKTVDQKETEGVWQHALIDYLKQNGLSYTYWCWNPDSGDTGGVLTEDWNTIDKAKMDMLKSYQAPMAAKPGNNPA</sequence>
<gene>
    <name evidence="11" type="ORF">HC031_12335</name>
</gene>
<keyword evidence="4" id="KW-0136">Cellulose degradation</keyword>
<dbReference type="Proteomes" id="UP000722989">
    <property type="component" value="Unassembled WGS sequence"/>
</dbReference>
<dbReference type="InterPro" id="IPR001547">
    <property type="entry name" value="Glyco_hydro_5"/>
</dbReference>
<evidence type="ECO:0000256" key="2">
    <source>
        <dbReference type="ARBA" id="ARBA00012601"/>
    </source>
</evidence>
<comment type="catalytic activity">
    <reaction evidence="1">
        <text>Endohydrolysis of (1-&gt;4)-beta-D-glucosidic linkages in cellulose, lichenin and cereal beta-D-glucans.</text>
        <dbReference type="EC" id="3.2.1.4"/>
    </reaction>
</comment>
<dbReference type="PROSITE" id="PS00659">
    <property type="entry name" value="GLYCOSYL_HYDROL_F5"/>
    <property type="match status" value="1"/>
</dbReference>
<keyword evidence="12" id="KW-1185">Reference proteome</keyword>
<comment type="similarity">
    <text evidence="8">Belongs to the glycosyl hydrolase 5 (cellulase A) family.</text>
</comment>